<comment type="similarity">
    <text evidence="1 2">Belongs to the short-chain dehydrogenases/reductases (SDR) family.</text>
</comment>
<dbReference type="PANTHER" id="PTHR43975:SF2">
    <property type="entry name" value="EG:BACR7A4.14 PROTEIN-RELATED"/>
    <property type="match status" value="1"/>
</dbReference>
<evidence type="ECO:0000256" key="2">
    <source>
        <dbReference type="RuleBase" id="RU000363"/>
    </source>
</evidence>
<reference evidence="3 4" key="1">
    <citation type="submission" date="2020-08" db="EMBL/GenBank/DDBJ databases">
        <title>Genomic Encyclopedia of Type Strains, Phase IV (KMG-IV): sequencing the most valuable type-strain genomes for metagenomic binning, comparative biology and taxonomic classification.</title>
        <authorList>
            <person name="Goeker M."/>
        </authorList>
    </citation>
    <scope>NUCLEOTIDE SEQUENCE [LARGE SCALE GENOMIC DNA]</scope>
    <source>
        <strain evidence="3 4">DSM 23562</strain>
    </source>
</reference>
<dbReference type="AlphaFoldDB" id="A0A7W9W7N8"/>
<dbReference type="PANTHER" id="PTHR43975">
    <property type="entry name" value="ZGC:101858"/>
    <property type="match status" value="1"/>
</dbReference>
<gene>
    <name evidence="3" type="ORF">HNQ39_003095</name>
</gene>
<dbReference type="InterPro" id="IPR036291">
    <property type="entry name" value="NAD(P)-bd_dom_sf"/>
</dbReference>
<evidence type="ECO:0000313" key="4">
    <source>
        <dbReference type="Proteomes" id="UP000520814"/>
    </source>
</evidence>
<keyword evidence="4" id="KW-1185">Reference proteome</keyword>
<dbReference type="Proteomes" id="UP000520814">
    <property type="component" value="Unassembled WGS sequence"/>
</dbReference>
<name>A0A7W9W7N8_ARMRO</name>
<dbReference type="SUPFAM" id="SSF51735">
    <property type="entry name" value="NAD(P)-binding Rossmann-fold domains"/>
    <property type="match status" value="1"/>
</dbReference>
<dbReference type="PROSITE" id="PS00061">
    <property type="entry name" value="ADH_SHORT"/>
    <property type="match status" value="1"/>
</dbReference>
<dbReference type="PRINTS" id="PR00081">
    <property type="entry name" value="GDHRDH"/>
</dbReference>
<evidence type="ECO:0000313" key="3">
    <source>
        <dbReference type="EMBL" id="MBB6051285.1"/>
    </source>
</evidence>
<dbReference type="InterPro" id="IPR020904">
    <property type="entry name" value="Sc_DH/Rdtase_CS"/>
</dbReference>
<dbReference type="Gene3D" id="3.40.50.720">
    <property type="entry name" value="NAD(P)-binding Rossmann-like Domain"/>
    <property type="match status" value="1"/>
</dbReference>
<dbReference type="CDD" id="cd05233">
    <property type="entry name" value="SDR_c"/>
    <property type="match status" value="1"/>
</dbReference>
<dbReference type="Pfam" id="PF00106">
    <property type="entry name" value="adh_short"/>
    <property type="match status" value="1"/>
</dbReference>
<protein>
    <submittedName>
        <fullName evidence="3">NAD(P)-dependent dehydrogenase (Short-subunit alcohol dehydrogenase family)</fullName>
    </submittedName>
</protein>
<dbReference type="InterPro" id="IPR002347">
    <property type="entry name" value="SDR_fam"/>
</dbReference>
<dbReference type="EMBL" id="JACHGW010000003">
    <property type="protein sequence ID" value="MBB6051285.1"/>
    <property type="molecule type" value="Genomic_DNA"/>
</dbReference>
<dbReference type="PRINTS" id="PR00080">
    <property type="entry name" value="SDRFAMILY"/>
</dbReference>
<sequence>MTQKIALVTGSVRGIGRVIAERLEAKGWTVVRHAQTAAELEGLAGVAGDLAEASVPEALIAKVVERYGRLDALVNNAALTTRSNLETTDAGLFDRLMAVNLRAPLLLIQAALPHFRAQGGGRVVNIGSSNAYCGERNLLAYSMTKAGLMVLTRNLGDAHGAEGVRVNQLNLGWTLSDSEYALKISEGLPPDWPERLPKSVAPSGGLQTPEDVAAMVDWLLSDDAPRVNGQVWDFEQYPLIGRNPPKDVA</sequence>
<organism evidence="3 4">
    <name type="scientific">Armatimonas rosea</name>
    <dbReference type="NCBI Taxonomy" id="685828"/>
    <lineage>
        <taxon>Bacteria</taxon>
        <taxon>Bacillati</taxon>
        <taxon>Armatimonadota</taxon>
        <taxon>Armatimonadia</taxon>
        <taxon>Armatimonadales</taxon>
        <taxon>Armatimonadaceae</taxon>
        <taxon>Armatimonas</taxon>
    </lineage>
</organism>
<comment type="caution">
    <text evidence="3">The sequence shown here is derived from an EMBL/GenBank/DDBJ whole genome shotgun (WGS) entry which is preliminary data.</text>
</comment>
<proteinExistence type="inferred from homology"/>
<evidence type="ECO:0000256" key="1">
    <source>
        <dbReference type="ARBA" id="ARBA00006484"/>
    </source>
</evidence>
<dbReference type="RefSeq" id="WP_221290048.1">
    <property type="nucleotide sequence ID" value="NZ_JACHGW010000003.1"/>
</dbReference>
<accession>A0A7W9W7N8</accession>